<organism evidence="1 2">
    <name type="scientific">Fundicoccus culcitae</name>
    <dbReference type="NCBI Taxonomy" id="2969821"/>
    <lineage>
        <taxon>Bacteria</taxon>
        <taxon>Bacillati</taxon>
        <taxon>Bacillota</taxon>
        <taxon>Bacilli</taxon>
        <taxon>Lactobacillales</taxon>
        <taxon>Aerococcaceae</taxon>
        <taxon>Fundicoccus</taxon>
    </lineage>
</organism>
<keyword evidence="2" id="KW-1185">Reference proteome</keyword>
<protein>
    <recommendedName>
        <fullName evidence="3">DUF3298 domain-containing protein</fullName>
    </recommendedName>
</protein>
<proteinExistence type="predicted"/>
<name>A0ABY5P501_9LACT</name>
<sequence>MKSLVKSICLLMVLGGAFVGHRQSIYAQTADESESSDTVETLDEQTLLENPAYVFSNMVLNSSISEATTQAVQEYIAILDQITYRDLASKDLEGTTMEEASELELTGDYEEFVNDSGLTTSIYSYGEAPSAEVVLIFADNHLAYSGFMNLELLFGSTPPSDESIDHAVIVGTSIAKYESLAPYISGVGQMFNNGEFITSNFLHTGSSFTNLTGNIVLFDEEAIIYFVRAPFQNILGNAQYRMFEATHRFVQTGEMTDFEESLEAY</sequence>
<dbReference type="RefSeq" id="WP_313793189.1">
    <property type="nucleotide sequence ID" value="NZ_CP102453.1"/>
</dbReference>
<dbReference type="Proteomes" id="UP001315967">
    <property type="component" value="Chromosome"/>
</dbReference>
<dbReference type="EMBL" id="CP102453">
    <property type="protein sequence ID" value="UUX33685.1"/>
    <property type="molecule type" value="Genomic_DNA"/>
</dbReference>
<accession>A0ABY5P501</accession>
<reference evidence="1 2" key="1">
    <citation type="submission" date="2022-08" db="EMBL/GenBank/DDBJ databases">
        <title>Aerococcaceae sp. nov isolated from spoiled eye mask.</title>
        <authorList>
            <person name="Zhou G."/>
            <person name="Xie X.-B."/>
            <person name="Shi Q.-S."/>
            <person name="Wang Y.-S."/>
            <person name="Wen X."/>
            <person name="Peng H."/>
            <person name="Yang X.-J."/>
            <person name="Tao H.-B."/>
            <person name="Huang X.-M."/>
        </authorList>
    </citation>
    <scope>NUCLEOTIDE SEQUENCE [LARGE SCALE GENOMIC DNA]</scope>
    <source>
        <strain evidence="2">DM20194951</strain>
    </source>
</reference>
<evidence type="ECO:0000313" key="1">
    <source>
        <dbReference type="EMBL" id="UUX33685.1"/>
    </source>
</evidence>
<evidence type="ECO:0008006" key="3">
    <source>
        <dbReference type="Google" id="ProtNLM"/>
    </source>
</evidence>
<evidence type="ECO:0000313" key="2">
    <source>
        <dbReference type="Proteomes" id="UP001315967"/>
    </source>
</evidence>
<gene>
    <name evidence="1" type="ORF">NRE15_12370</name>
</gene>